<keyword evidence="1" id="KW-0614">Plasmid</keyword>
<geneLocation type="plasmid" evidence="1 2">
    <name>tig00000001</name>
</geneLocation>
<sequence>MSTEAEHMTRAENIPPFDPCSAATWLARGRAPDQAEAIAKAWRDYPDLPPTSTAADRMARTRERVVAMKPVNDAIAAAAEAERQARNFSFTEDRAASVRGDERDAAILRGRERYGYDWNQAIRYADGWYAAHVGWNHRPPSKTAERSAYDRGFADGGGDVDDLFDAARRANLAAARTGAPSRPFVAARCLPSDWLKPSDRPRPTPWPRRVIILGDHPAAALGRGDIFERFQETGGRCGGRAIVLTAARGFASSASALSEAEELTAARADELIASPEQGDRLRALLADSDVEDILVALHGDYLRVLDAHSAALPTCRNRERTRNTPPQVKAHLKLWMDRGREAGSNVGAGHIRWSKATKGLTAKLGELTARYQGPGPDRGHMVSIEQGGAPAYGFIDPDGELLDPTVVVGSKARLREEMARALRLFGGATRFGAR</sequence>
<protein>
    <submittedName>
        <fullName evidence="1">Uncharacterized protein</fullName>
    </submittedName>
</protein>
<dbReference type="EMBL" id="CP018821">
    <property type="protein sequence ID" value="APR55276.1"/>
    <property type="molecule type" value="Genomic_DNA"/>
</dbReference>
<reference evidence="2" key="1">
    <citation type="submission" date="2016-12" db="EMBL/GenBank/DDBJ databases">
        <title>Whole genome sequencing of Sphingomonas sp. ABOJV.</title>
        <authorList>
            <person name="Conlan S."/>
            <person name="Thomas P.J."/>
            <person name="Mullikin J."/>
            <person name="Palmore T.N."/>
            <person name="Frank K.M."/>
            <person name="Segre J.A."/>
        </authorList>
    </citation>
    <scope>NUCLEOTIDE SEQUENCE [LARGE SCALE GENOMIC DNA]</scope>
    <source>
        <strain evidence="2">ABOJV</strain>
        <plasmid evidence="2">Plasmid tig00000001</plasmid>
    </source>
</reference>
<dbReference type="AlphaFoldDB" id="A0A1L6JH35"/>
<dbReference type="RefSeq" id="WP_070936324.1">
    <property type="nucleotide sequence ID" value="NZ_CP018821.1"/>
</dbReference>
<evidence type="ECO:0000313" key="1">
    <source>
        <dbReference type="EMBL" id="APR55276.1"/>
    </source>
</evidence>
<dbReference type="GeneID" id="44135237"/>
<dbReference type="Proteomes" id="UP000185161">
    <property type="component" value="Plasmid tig00000001"/>
</dbReference>
<proteinExistence type="predicted"/>
<gene>
    <name evidence="1" type="ORF">BRX40_21960</name>
</gene>
<name>A0A1L6JH35_9SPHN</name>
<organism evidence="1 2">
    <name type="scientific">Sphingomonas koreensis</name>
    <dbReference type="NCBI Taxonomy" id="93064"/>
    <lineage>
        <taxon>Bacteria</taxon>
        <taxon>Pseudomonadati</taxon>
        <taxon>Pseudomonadota</taxon>
        <taxon>Alphaproteobacteria</taxon>
        <taxon>Sphingomonadales</taxon>
        <taxon>Sphingomonadaceae</taxon>
        <taxon>Sphingomonas</taxon>
    </lineage>
</organism>
<evidence type="ECO:0000313" key="2">
    <source>
        <dbReference type="Proteomes" id="UP000185161"/>
    </source>
</evidence>
<accession>A0A1L6JH35</accession>
<dbReference type="KEGG" id="skr:BRX40_21960"/>
<keyword evidence="2" id="KW-1185">Reference proteome</keyword>